<dbReference type="EMBL" id="VZCB01000001">
    <property type="protein sequence ID" value="MQN79379.1"/>
    <property type="molecule type" value="Genomic_DNA"/>
</dbReference>
<feature type="domain" description="Helicase/UvrB N-terminal" evidence="1">
    <location>
        <begin position="4"/>
        <end position="194"/>
    </location>
</feature>
<dbReference type="Pfam" id="PF04851">
    <property type="entry name" value="ResIII"/>
    <property type="match status" value="1"/>
</dbReference>
<proteinExistence type="predicted"/>
<dbReference type="Proteomes" id="UP000480425">
    <property type="component" value="Unassembled WGS sequence"/>
</dbReference>
<keyword evidence="2" id="KW-0540">Nuclease</keyword>
<dbReference type="SUPFAM" id="SSF52540">
    <property type="entry name" value="P-loop containing nucleoside triphosphate hydrolases"/>
    <property type="match status" value="2"/>
</dbReference>
<reference evidence="2 3" key="1">
    <citation type="submission" date="2019-09" db="EMBL/GenBank/DDBJ databases">
        <title>Distinct polysaccharide growth profiles of human intestinal Prevotella copri isolates.</title>
        <authorList>
            <person name="Fehlner-Peach H."/>
            <person name="Magnabosco C."/>
            <person name="Raghavan V."/>
            <person name="Scher J.U."/>
            <person name="Tett A."/>
            <person name="Cox L.M."/>
            <person name="Gottsegen C."/>
            <person name="Watters A."/>
            <person name="Wiltshire- Gordon J.D."/>
            <person name="Segata N."/>
            <person name="Bonneau R."/>
            <person name="Littman D.R."/>
        </authorList>
    </citation>
    <scope>NUCLEOTIDE SEQUENCE [LARGE SCALE GENOMIC DNA]</scope>
    <source>
        <strain evidence="3">iA622</strain>
    </source>
</reference>
<dbReference type="OrthoDB" id="9804145at2"/>
<evidence type="ECO:0000313" key="2">
    <source>
        <dbReference type="EMBL" id="MQN79379.1"/>
    </source>
</evidence>
<accession>A0A6G1TWT7</accession>
<dbReference type="AlphaFoldDB" id="A0A6G1TWT7"/>
<name>A0A6G1TWT7_9BACT</name>
<organism evidence="2 3">
    <name type="scientific">Segatella copri</name>
    <dbReference type="NCBI Taxonomy" id="165179"/>
    <lineage>
        <taxon>Bacteria</taxon>
        <taxon>Pseudomonadati</taxon>
        <taxon>Bacteroidota</taxon>
        <taxon>Bacteroidia</taxon>
        <taxon>Bacteroidales</taxon>
        <taxon>Prevotellaceae</taxon>
        <taxon>Segatella</taxon>
    </lineage>
</organism>
<sequence length="784" mass="90801">MKQIQYQQKAVKELVDKTIDLLTYSGMRHTLVFKAPTGAGKTVMASEMLLRLNAELRDRTDVPYKELAYIWIAPNKLHEQSYFKMKSFFTEGQELHPVIYDDLDHSAEGYIHPGEILFVNWESINKDNAVMIRDTEQSASLYDLTRRTQEEQNIPIVVIIDEEHMFASKLANKTEKVLKNINPKVELRISATPETKGDLDVKIPREAVVGEGMIKQGVVLNPALNFTDPNGSLNQHLVSLALKKREELAEAYRKIGVHINPLLLIQLPNDKDKMDKDDESIKEEVMQYLDTIKNINVDNGKLAIWLSNEKENLDGIEKPDNLTEVLLFKQAIALGWDCPRAAVLLIFRKIESFTFTAQTVGRILRMPEQHFYEDDRLNWGYVYTNLSKDIIKIVQDDMDYMSNIHAVRRENLCNVVLRSEYCERPAIARKRLGPDFKKVLAKVFEDILLVKNRQLSLFTIDDLEGNVDDEDSEDVEATESIYAKNRKACEDKITFKVRSIGIDLIEDVSITGETGETRVVKKARYVRTMLELNNSFNAFCAKCIGSKFEKVSVATLAFALKELMEDLFELFETDAVKVILYHGNKEVFADLIDRALNRYQKILEERQNQQNAKYYKTYDWEVPVERLYKEESHHIKDEVRDHALLPFVELKNASKPEERFEAFLEANKEYIDWWYKNGDAGRQHYAISYENKEGHKALFYVDFVIRMKSGQVLLFDTKSAGSDVDAVEKHNALIDYMASEENKDKHLKGGIIIERNNNWKYCPLKIENTTDIVEWDSFYPKEYK</sequence>
<dbReference type="GO" id="GO:0005524">
    <property type="term" value="F:ATP binding"/>
    <property type="evidence" value="ECO:0007669"/>
    <property type="project" value="InterPro"/>
</dbReference>
<keyword evidence="2" id="KW-0255">Endonuclease</keyword>
<keyword evidence="2" id="KW-0378">Hydrolase</keyword>
<dbReference type="Gene3D" id="3.40.50.300">
    <property type="entry name" value="P-loop containing nucleotide triphosphate hydrolases"/>
    <property type="match status" value="2"/>
</dbReference>
<protein>
    <submittedName>
        <fullName evidence="2">Restriction endonuclease subunit R</fullName>
    </submittedName>
</protein>
<dbReference type="InterPro" id="IPR027417">
    <property type="entry name" value="P-loop_NTPase"/>
</dbReference>
<dbReference type="GO" id="GO:0003677">
    <property type="term" value="F:DNA binding"/>
    <property type="evidence" value="ECO:0007669"/>
    <property type="project" value="InterPro"/>
</dbReference>
<gene>
    <name evidence="2" type="ORF">F7D73_00035</name>
</gene>
<evidence type="ECO:0000259" key="1">
    <source>
        <dbReference type="Pfam" id="PF04851"/>
    </source>
</evidence>
<comment type="caution">
    <text evidence="2">The sequence shown here is derived from an EMBL/GenBank/DDBJ whole genome shotgun (WGS) entry which is preliminary data.</text>
</comment>
<dbReference type="GO" id="GO:0016787">
    <property type="term" value="F:hydrolase activity"/>
    <property type="evidence" value="ECO:0007669"/>
    <property type="project" value="InterPro"/>
</dbReference>
<dbReference type="RefSeq" id="WP_153121710.1">
    <property type="nucleotide sequence ID" value="NZ_VZCB01000001.1"/>
</dbReference>
<dbReference type="GO" id="GO:0004519">
    <property type="term" value="F:endonuclease activity"/>
    <property type="evidence" value="ECO:0007669"/>
    <property type="project" value="UniProtKB-KW"/>
</dbReference>
<dbReference type="InterPro" id="IPR006935">
    <property type="entry name" value="Helicase/UvrB_N"/>
</dbReference>
<evidence type="ECO:0000313" key="3">
    <source>
        <dbReference type="Proteomes" id="UP000480425"/>
    </source>
</evidence>